<dbReference type="AlphaFoldDB" id="A0A6G5AFF9"/>
<protein>
    <submittedName>
        <fullName evidence="1">Uncharacterized protein</fullName>
    </submittedName>
</protein>
<reference evidence="1" key="1">
    <citation type="submission" date="2020-03" db="EMBL/GenBank/DDBJ databases">
        <title>A transcriptome and proteome of the tick Rhipicephalus microplus shaped by the genetic composition of its hosts and developmental stage.</title>
        <authorList>
            <person name="Garcia G.R."/>
            <person name="Ribeiro J.M.C."/>
            <person name="Maruyama S.R."/>
            <person name="Gardinasse L.G."/>
            <person name="Nelson K."/>
            <person name="Ferreira B.R."/>
            <person name="Andrade T.G."/>
            <person name="Santos I.K.F.M."/>
        </authorList>
    </citation>
    <scope>NUCLEOTIDE SEQUENCE</scope>
    <source>
        <strain evidence="1">NSGR</strain>
        <tissue evidence="1">Salivary glands</tissue>
    </source>
</reference>
<evidence type="ECO:0000313" key="1">
    <source>
        <dbReference type="EMBL" id="NIE49654.1"/>
    </source>
</evidence>
<organism evidence="1">
    <name type="scientific">Rhipicephalus microplus</name>
    <name type="common">Cattle tick</name>
    <name type="synonym">Boophilus microplus</name>
    <dbReference type="NCBI Taxonomy" id="6941"/>
    <lineage>
        <taxon>Eukaryota</taxon>
        <taxon>Metazoa</taxon>
        <taxon>Ecdysozoa</taxon>
        <taxon>Arthropoda</taxon>
        <taxon>Chelicerata</taxon>
        <taxon>Arachnida</taxon>
        <taxon>Acari</taxon>
        <taxon>Parasitiformes</taxon>
        <taxon>Ixodida</taxon>
        <taxon>Ixodoidea</taxon>
        <taxon>Ixodidae</taxon>
        <taxon>Rhipicephalinae</taxon>
        <taxon>Rhipicephalus</taxon>
        <taxon>Boophilus</taxon>
    </lineage>
</organism>
<sequence>MAWHGTMQCRTKNRLRVCMNCCGILWSYSVPYSVIQQGTEFSEESIYVLHVLRTFGADCCLLSLFLARRQIIDHFVGPVGLRSVSAHGCHCYWSVLSLSERAYRVCLKRKQLPSQLFVAGNDFRVRLFIVRSCESGVKKYV</sequence>
<name>A0A6G5AFF9_RHIMP</name>
<proteinExistence type="predicted"/>
<dbReference type="EMBL" id="GIKN01007381">
    <property type="protein sequence ID" value="NIE49654.1"/>
    <property type="molecule type" value="Transcribed_RNA"/>
</dbReference>
<accession>A0A6G5AFF9</accession>